<dbReference type="EMBL" id="CAJEWN010001935">
    <property type="protein sequence ID" value="CAD2200998.1"/>
    <property type="molecule type" value="Genomic_DNA"/>
</dbReference>
<dbReference type="Proteomes" id="UP000580250">
    <property type="component" value="Unassembled WGS sequence"/>
</dbReference>
<reference evidence="1 2" key="1">
    <citation type="submission" date="2020-08" db="EMBL/GenBank/DDBJ databases">
        <authorList>
            <person name="Koutsovoulos G."/>
            <person name="Danchin GJ E."/>
        </authorList>
    </citation>
    <scope>NUCLEOTIDE SEQUENCE [LARGE SCALE GENOMIC DNA]</scope>
</reference>
<gene>
    <name evidence="1" type="ORF">MENT_LOCUS54518</name>
</gene>
<accession>A0A6V7XP30</accession>
<comment type="caution">
    <text evidence="1">The sequence shown here is derived from an EMBL/GenBank/DDBJ whole genome shotgun (WGS) entry which is preliminary data.</text>
</comment>
<dbReference type="AlphaFoldDB" id="A0A6V7XP30"/>
<organism evidence="1 2">
    <name type="scientific">Meloidogyne enterolobii</name>
    <name type="common">Root-knot nematode worm</name>
    <name type="synonym">Meloidogyne mayaguensis</name>
    <dbReference type="NCBI Taxonomy" id="390850"/>
    <lineage>
        <taxon>Eukaryota</taxon>
        <taxon>Metazoa</taxon>
        <taxon>Ecdysozoa</taxon>
        <taxon>Nematoda</taxon>
        <taxon>Chromadorea</taxon>
        <taxon>Rhabditida</taxon>
        <taxon>Tylenchina</taxon>
        <taxon>Tylenchomorpha</taxon>
        <taxon>Tylenchoidea</taxon>
        <taxon>Meloidogynidae</taxon>
        <taxon>Meloidogyninae</taxon>
        <taxon>Meloidogyne</taxon>
    </lineage>
</organism>
<sequence>MLFLLFICLFTSAIRILIYYSCNPQIRIQIKHCLSFGSKCTSNNNVCEEEESSSNNYSYQQKQQSTTTTIYLPFNIAKNNFGNLNVNIFY</sequence>
<evidence type="ECO:0000313" key="2">
    <source>
        <dbReference type="Proteomes" id="UP000580250"/>
    </source>
</evidence>
<dbReference type="OrthoDB" id="5790572at2759"/>
<protein>
    <submittedName>
        <fullName evidence="1">Uncharacterized protein</fullName>
    </submittedName>
</protein>
<name>A0A6V7XP30_MELEN</name>
<proteinExistence type="predicted"/>
<evidence type="ECO:0000313" key="1">
    <source>
        <dbReference type="EMBL" id="CAD2200998.1"/>
    </source>
</evidence>